<dbReference type="Pfam" id="PF04082">
    <property type="entry name" value="Fungal_trans"/>
    <property type="match status" value="1"/>
</dbReference>
<dbReference type="InterPro" id="IPR033123">
    <property type="entry name" value="GH11_dom"/>
</dbReference>
<dbReference type="Pfam" id="PF00106">
    <property type="entry name" value="adh_short"/>
    <property type="match status" value="1"/>
</dbReference>
<evidence type="ECO:0000256" key="5">
    <source>
        <dbReference type="PROSITE-ProRule" id="PRU01097"/>
    </source>
</evidence>
<comment type="similarity">
    <text evidence="5">Belongs to the glycosyl hydrolase 11 (cellulase G) family.</text>
</comment>
<dbReference type="GO" id="GO:0008270">
    <property type="term" value="F:zinc ion binding"/>
    <property type="evidence" value="ECO:0007669"/>
    <property type="project" value="InterPro"/>
</dbReference>
<evidence type="ECO:0000313" key="9">
    <source>
        <dbReference type="Proteomes" id="UP000053095"/>
    </source>
</evidence>
<dbReference type="InterPro" id="IPR036291">
    <property type="entry name" value="NAD(P)-bd_dom_sf"/>
</dbReference>
<feature type="active site" description="Proton donor" evidence="5">
    <location>
        <position position="1131"/>
    </location>
</feature>
<dbReference type="Gene3D" id="3.40.50.720">
    <property type="entry name" value="NAD(P)-binding Rossmann-like Domain"/>
    <property type="match status" value="1"/>
</dbReference>
<dbReference type="GO" id="GO:0006351">
    <property type="term" value="P:DNA-templated transcription"/>
    <property type="evidence" value="ECO:0007669"/>
    <property type="project" value="InterPro"/>
</dbReference>
<dbReference type="Gene3D" id="2.60.120.180">
    <property type="match status" value="1"/>
</dbReference>
<comment type="pathway">
    <text evidence="5">Glycan degradation; xylan degradation.</text>
</comment>
<sequence length="1184" mass="130372">MPIAIDQAFPPTPSFTEKDIPDLTGKVAIVTGSSSGVGFQSATILYSKNATVYLAARSSDKAAKAITAIKNSAECAGSLGTLKFLSLDLSDLGSIKASAQEVLRQETRLDILIHNAGVMRPPAGSKTNLGHDLEMGTNCLGPFTFNNLLLPLLKNTVASAPKDSVRVVWLSSVIAHGVVRGGFVFDDRTGTPAVLKDPMENYMQSKVGNVFLASEMARRMGEYGILSLSVNPGLMKTELQRHAAPVVSTIMGLVFKPPRYGAYSELFAALSPQITASQNGAFIIPWGRLGSIPPQIKRALLSKYEGGAGVAERFWDWCEKETAPYRCVKRGLQCVYIINPAPPPRNAPSRSTKHLQLRIRQLEELVNSLRNTEDKSPRVDLESESQHDLPEDAIASSLGKIHVGEAGMSYVSGAHWMALQDSIADLKDCLETEFSVNQPSRTSDAPALLIGLCPLNDKDGILELIPQKNVTDRLVSRFFNSMEPGVVILHAPTFQEEYNRFWGNQHDASLTWLSLLFSIMNLAIFSFRTEGELTSSMSNLEEREDEFRLQAAYCLIRDNYTKPSKYTIEALLLYGQTEYVRSPDAQYELWVVFGVAMRLAMRVGLHRDGSRYPGLSSFEVEMRRRIWSLMSQLDSLFSFQMGLPRMIHKGLSDTKLPRNLLDSDFNEQTTTLPPSRPDTDFTAVSYLIAKGRIASVFGLIADHVNSTLPGSYQDTVQLDRQLNEAYAAVPSNLQFRGVDQSVTELPVIIIGRYNLDILYQKARCVLHRNYLHDGRSDTRGQIGDGDVYSKEELFSTLYTSRQIWSKYKDNSVEALQAWRAITVMLQKLDSSTATTTQTTDSHHISSKGKQDADVEMQFTSPQIGLESSLYSPPPANLPDFGNSMSSMTRVPEDFMMDSNIWDFSSNIDWLQWDAENAKFFDMTGSRAAMVSFTSTLLAVTTVVGALAFPTQVGPRSENEIEARSTPNQQGQSGGYFYQFWSEGGGDVTYTNGAGGEYSVTWQNVDDFTAGKGWQQATGRAITFSGTFNPGTNGYLAVYTWSGIGETYILENFGSYNPGSGGTLIGSLSSDGGTYDVYRVYRSATYVQYWSIRREKRTSGTVTTSNHYNWYNAHGLPFNPSTNATYQIVSTEGFGSSGSATITVGESSPSASSFNSTASTTNTAITTMTGTLQRLRHWGYCSGVS</sequence>
<dbReference type="PANTHER" id="PTHR31001:SF49">
    <property type="entry name" value="ZN(II)2CYS6 TRANSCRIPTION FACTOR (EUROFUNG)"/>
    <property type="match status" value="1"/>
</dbReference>
<dbReference type="EC" id="3.2.1.8" evidence="5"/>
<dbReference type="InterPro" id="IPR050613">
    <property type="entry name" value="Sec_Metabolite_Reg"/>
</dbReference>
<comment type="caution">
    <text evidence="8">The sequence shown here is derived from an EMBL/GenBank/DDBJ whole genome shotgun (WGS) entry which is preliminary data.</text>
</comment>
<proteinExistence type="inferred from homology"/>
<feature type="active site" description="Nucleophile" evidence="5">
    <location>
        <position position="1045"/>
    </location>
</feature>
<dbReference type="Pfam" id="PF00457">
    <property type="entry name" value="Glyco_hydro_11"/>
    <property type="match status" value="1"/>
</dbReference>
<dbReference type="CDD" id="cd12148">
    <property type="entry name" value="fungal_TF_MHR"/>
    <property type="match status" value="1"/>
</dbReference>
<dbReference type="AlphaFoldDB" id="A0A6V8HHV2"/>
<keyword evidence="5" id="KW-0119">Carbohydrate metabolism</keyword>
<dbReference type="InterPro" id="IPR013319">
    <property type="entry name" value="GH11/12"/>
</dbReference>
<dbReference type="InterPro" id="IPR002347">
    <property type="entry name" value="SDR_fam"/>
</dbReference>
<comment type="subcellular location">
    <subcellularLocation>
        <location evidence="1">Nucleus</location>
    </subcellularLocation>
</comment>
<organism evidence="8 9">
    <name type="scientific">Talaromyces pinophilus</name>
    <name type="common">Penicillium pinophilum</name>
    <dbReference type="NCBI Taxonomy" id="128442"/>
    <lineage>
        <taxon>Eukaryota</taxon>
        <taxon>Fungi</taxon>
        <taxon>Dikarya</taxon>
        <taxon>Ascomycota</taxon>
        <taxon>Pezizomycotina</taxon>
        <taxon>Eurotiomycetes</taxon>
        <taxon>Eurotiomycetidae</taxon>
        <taxon>Eurotiales</taxon>
        <taxon>Trichocomaceae</taxon>
        <taxon>Talaromyces</taxon>
        <taxon>Talaromyces sect. Talaromyces</taxon>
    </lineage>
</organism>
<evidence type="ECO:0000256" key="6">
    <source>
        <dbReference type="SAM" id="MobiDB-lite"/>
    </source>
</evidence>
<comment type="catalytic activity">
    <reaction evidence="5">
        <text>Endohydrolysis of (1-&gt;4)-beta-D-xylosidic linkages in xylans.</text>
        <dbReference type="EC" id="3.2.1.8"/>
    </reaction>
</comment>
<dbReference type="InterPro" id="IPR007219">
    <property type="entry name" value="XnlR_reg_dom"/>
</dbReference>
<dbReference type="PRINTS" id="PR00081">
    <property type="entry name" value="GDHRDH"/>
</dbReference>
<dbReference type="Proteomes" id="UP000053095">
    <property type="component" value="Unassembled WGS sequence"/>
</dbReference>
<dbReference type="EMBL" id="DF933830">
    <property type="protein sequence ID" value="GAM39785.1"/>
    <property type="molecule type" value="Genomic_DNA"/>
</dbReference>
<evidence type="ECO:0000256" key="4">
    <source>
        <dbReference type="ARBA" id="ARBA00023242"/>
    </source>
</evidence>
<name>A0A6V8HHV2_TALPI</name>
<dbReference type="InterPro" id="IPR013320">
    <property type="entry name" value="ConA-like_dom_sf"/>
</dbReference>
<keyword evidence="3" id="KW-0804">Transcription</keyword>
<dbReference type="UniPathway" id="UPA00114"/>
<dbReference type="GO" id="GO:0005634">
    <property type="term" value="C:nucleus"/>
    <property type="evidence" value="ECO:0007669"/>
    <property type="project" value="UniProtKB-SubCell"/>
</dbReference>
<feature type="region of interest" description="Disordered" evidence="6">
    <location>
        <begin position="832"/>
        <end position="851"/>
    </location>
</feature>
<keyword evidence="5" id="KW-0624">Polysaccharide degradation</keyword>
<dbReference type="SUPFAM" id="SSF51735">
    <property type="entry name" value="NAD(P)-binding Rossmann-fold domains"/>
    <property type="match status" value="1"/>
</dbReference>
<dbReference type="SMART" id="SM00906">
    <property type="entry name" value="Fungal_trans"/>
    <property type="match status" value="1"/>
</dbReference>
<dbReference type="SUPFAM" id="SSF49899">
    <property type="entry name" value="Concanavalin A-like lectins/glucanases"/>
    <property type="match status" value="1"/>
</dbReference>
<keyword evidence="5" id="KW-0326">Glycosidase</keyword>
<gene>
    <name evidence="8" type="ORF">TCE0_034f11611</name>
</gene>
<evidence type="ECO:0000259" key="7">
    <source>
        <dbReference type="PROSITE" id="PS51761"/>
    </source>
</evidence>
<keyword evidence="9" id="KW-1185">Reference proteome</keyword>
<evidence type="ECO:0000256" key="3">
    <source>
        <dbReference type="ARBA" id="ARBA00023163"/>
    </source>
</evidence>
<dbReference type="GO" id="GO:0031176">
    <property type="term" value="F:endo-1,4-beta-xylanase activity"/>
    <property type="evidence" value="ECO:0007669"/>
    <property type="project" value="UniProtKB-UniRule"/>
</dbReference>
<dbReference type="GO" id="GO:0045493">
    <property type="term" value="P:xylan catabolic process"/>
    <property type="evidence" value="ECO:0007669"/>
    <property type="project" value="UniProtKB-UniRule"/>
</dbReference>
<protein>
    <recommendedName>
        <fullName evidence="5">endo-1,4-beta-xylanase</fullName>
        <ecNumber evidence="5">3.2.1.8</ecNumber>
    </recommendedName>
</protein>
<keyword evidence="5" id="KW-0858">Xylan degradation</keyword>
<evidence type="ECO:0000313" key="8">
    <source>
        <dbReference type="EMBL" id="GAM39785.1"/>
    </source>
</evidence>
<keyword evidence="2" id="KW-0805">Transcription regulation</keyword>
<reference evidence="9" key="1">
    <citation type="journal article" date="2015" name="Genome Announc.">
        <title>Draft genome sequence of Talaromyces cellulolyticus strain Y-94, a source of lignocellulosic biomass-degrading enzymes.</title>
        <authorList>
            <person name="Fujii T."/>
            <person name="Koike H."/>
            <person name="Sawayama S."/>
            <person name="Yano S."/>
            <person name="Inoue H."/>
        </authorList>
    </citation>
    <scope>NUCLEOTIDE SEQUENCE [LARGE SCALE GENOMIC DNA]</scope>
    <source>
        <strain evidence="9">Y-94</strain>
    </source>
</reference>
<evidence type="ECO:0000256" key="2">
    <source>
        <dbReference type="ARBA" id="ARBA00023015"/>
    </source>
</evidence>
<accession>A0A6V8HHV2</accession>
<dbReference type="GO" id="GO:0003677">
    <property type="term" value="F:DNA binding"/>
    <property type="evidence" value="ECO:0007669"/>
    <property type="project" value="InterPro"/>
</dbReference>
<keyword evidence="4" id="KW-0539">Nucleus</keyword>
<dbReference type="PROSITE" id="PS51761">
    <property type="entry name" value="GH11_3"/>
    <property type="match status" value="1"/>
</dbReference>
<keyword evidence="5" id="KW-0378">Hydrolase</keyword>
<dbReference type="PANTHER" id="PTHR31001">
    <property type="entry name" value="UNCHARACTERIZED TRANSCRIPTIONAL REGULATORY PROTEIN"/>
    <property type="match status" value="1"/>
</dbReference>
<feature type="domain" description="GH11" evidence="7">
    <location>
        <begin position="963"/>
        <end position="1144"/>
    </location>
</feature>
<evidence type="ECO:0000256" key="1">
    <source>
        <dbReference type="ARBA" id="ARBA00004123"/>
    </source>
</evidence>
<feature type="compositionally biased region" description="Basic and acidic residues" evidence="6">
    <location>
        <begin position="840"/>
        <end position="851"/>
    </location>
</feature>